<keyword evidence="1" id="KW-1133">Transmembrane helix</keyword>
<name>A0ABT8NCG4_9BACL</name>
<reference evidence="2 3" key="1">
    <citation type="submission" date="2023-07" db="EMBL/GenBank/DDBJ databases">
        <title>Novel species in genus Planococcus.</title>
        <authorList>
            <person name="Ning S."/>
        </authorList>
    </citation>
    <scope>NUCLEOTIDE SEQUENCE [LARGE SCALE GENOMIC DNA]</scope>
    <source>
        <strain evidence="2 3">N017</strain>
    </source>
</reference>
<evidence type="ECO:0000256" key="1">
    <source>
        <dbReference type="SAM" id="Phobius"/>
    </source>
</evidence>
<keyword evidence="1" id="KW-0812">Transmembrane</keyword>
<feature type="transmembrane region" description="Helical" evidence="1">
    <location>
        <begin position="57"/>
        <end position="76"/>
    </location>
</feature>
<organism evidence="2 3">
    <name type="scientific">Planococcus shenhongbingii</name>
    <dbReference type="NCBI Taxonomy" id="3058398"/>
    <lineage>
        <taxon>Bacteria</taxon>
        <taxon>Bacillati</taxon>
        <taxon>Bacillota</taxon>
        <taxon>Bacilli</taxon>
        <taxon>Bacillales</taxon>
        <taxon>Caryophanaceae</taxon>
        <taxon>Planococcus</taxon>
    </lineage>
</organism>
<sequence length="239" mass="27393">MLVVLGIMDFILVVMHYTDYVLLFFKPTGYVIPLVLNIVIINVIVFKSKLSKGWATAILFIGLPILLFHGFIVLWLDNNYTKIVAPDNQQSLVIEYRHATLGETTYFYDFYETKFGFIGKHLDDQSITLMVRDHSPGIDPEGILGLGKEEWITANTVRFSTWQGMKDVYLRSSQPSFEMEERCGMYISKEKPSLINWRMIAAKEISFISTSWSGVVFVSYGTGNKNSYRSSRFSKSLFV</sequence>
<accession>A0ABT8NCG4</accession>
<gene>
    <name evidence="2" type="ORF">QWY13_08695</name>
</gene>
<evidence type="ECO:0000313" key="2">
    <source>
        <dbReference type="EMBL" id="MDN7245578.1"/>
    </source>
</evidence>
<proteinExistence type="predicted"/>
<keyword evidence="1" id="KW-0472">Membrane</keyword>
<protein>
    <submittedName>
        <fullName evidence="2">Uncharacterized protein</fullName>
    </submittedName>
</protein>
<dbReference type="RefSeq" id="WP_301856213.1">
    <property type="nucleotide sequence ID" value="NZ_JAUJWU010000002.1"/>
</dbReference>
<keyword evidence="3" id="KW-1185">Reference proteome</keyword>
<feature type="transmembrane region" description="Helical" evidence="1">
    <location>
        <begin position="20"/>
        <end position="45"/>
    </location>
</feature>
<comment type="caution">
    <text evidence="2">The sequence shown here is derived from an EMBL/GenBank/DDBJ whole genome shotgun (WGS) entry which is preliminary data.</text>
</comment>
<evidence type="ECO:0000313" key="3">
    <source>
        <dbReference type="Proteomes" id="UP001172142"/>
    </source>
</evidence>
<dbReference type="Proteomes" id="UP001172142">
    <property type="component" value="Unassembled WGS sequence"/>
</dbReference>
<dbReference type="EMBL" id="JAUJWU010000002">
    <property type="protein sequence ID" value="MDN7245578.1"/>
    <property type="molecule type" value="Genomic_DNA"/>
</dbReference>